<name>A0A5N6RTJ8_9ROSI</name>
<keyword evidence="2" id="KW-1185">Reference proteome</keyword>
<evidence type="ECO:0000313" key="2">
    <source>
        <dbReference type="Proteomes" id="UP000327013"/>
    </source>
</evidence>
<proteinExistence type="predicted"/>
<reference evidence="1 2" key="1">
    <citation type="submission" date="2019-06" db="EMBL/GenBank/DDBJ databases">
        <title>A chromosomal-level reference genome of Carpinus fangiana (Coryloideae, Betulaceae).</title>
        <authorList>
            <person name="Yang X."/>
            <person name="Wang Z."/>
            <person name="Zhang L."/>
            <person name="Hao G."/>
            <person name="Liu J."/>
            <person name="Yang Y."/>
        </authorList>
    </citation>
    <scope>NUCLEOTIDE SEQUENCE [LARGE SCALE GENOMIC DNA]</scope>
    <source>
        <strain evidence="1">Cfa_2016G</strain>
        <tissue evidence="1">Leaf</tissue>
    </source>
</reference>
<organism evidence="1 2">
    <name type="scientific">Carpinus fangiana</name>
    <dbReference type="NCBI Taxonomy" id="176857"/>
    <lineage>
        <taxon>Eukaryota</taxon>
        <taxon>Viridiplantae</taxon>
        <taxon>Streptophyta</taxon>
        <taxon>Embryophyta</taxon>
        <taxon>Tracheophyta</taxon>
        <taxon>Spermatophyta</taxon>
        <taxon>Magnoliopsida</taxon>
        <taxon>eudicotyledons</taxon>
        <taxon>Gunneridae</taxon>
        <taxon>Pentapetalae</taxon>
        <taxon>rosids</taxon>
        <taxon>fabids</taxon>
        <taxon>Fagales</taxon>
        <taxon>Betulaceae</taxon>
        <taxon>Carpinus</taxon>
    </lineage>
</organism>
<accession>A0A5N6RTJ8</accession>
<dbReference type="EMBL" id="CM017328">
    <property type="protein sequence ID" value="KAE8124979.1"/>
    <property type="molecule type" value="Genomic_DNA"/>
</dbReference>
<dbReference type="AlphaFoldDB" id="A0A5N6RTJ8"/>
<gene>
    <name evidence="1" type="ORF">FH972_019818</name>
</gene>
<dbReference type="Proteomes" id="UP000327013">
    <property type="component" value="Chromosome 8"/>
</dbReference>
<protein>
    <submittedName>
        <fullName evidence="1">Uncharacterized protein</fullName>
    </submittedName>
</protein>
<sequence>MGSPRLTSNSPSPATTSVPPHFIFVKAARVSRSHLWAHYHTYISLSRRRVEIAQTLGFGTFRSDPPVISTRDSSVKCVNSHQQKVLDHISQL</sequence>
<evidence type="ECO:0000313" key="1">
    <source>
        <dbReference type="EMBL" id="KAE8124979.1"/>
    </source>
</evidence>